<gene>
    <name evidence="2" type="ORF">A9D01_05635</name>
</gene>
<feature type="region of interest" description="Disordered" evidence="1">
    <location>
        <begin position="14"/>
        <end position="44"/>
    </location>
</feature>
<dbReference type="Proteomes" id="UP000231994">
    <property type="component" value="Chromosome"/>
</dbReference>
<reference evidence="2 3" key="1">
    <citation type="submission" date="2017-11" db="EMBL/GenBank/DDBJ databases">
        <title>Whole genome sequencing of cultured pathogen.</title>
        <authorList>
            <person name="Hoffmann M."/>
            <person name="Sanchez M."/>
            <person name="Timme R."/>
            <person name="Nudel K."/>
            <person name="Bry L."/>
        </authorList>
    </citation>
    <scope>NUCLEOTIDE SEQUENCE [LARGE SCALE GENOMIC DNA]</scope>
    <source>
        <strain evidence="2 3">216</strain>
    </source>
</reference>
<organism evidence="2 3">
    <name type="scientific">Corynebacterium striatum</name>
    <dbReference type="NCBI Taxonomy" id="43770"/>
    <lineage>
        <taxon>Bacteria</taxon>
        <taxon>Bacillati</taxon>
        <taxon>Actinomycetota</taxon>
        <taxon>Actinomycetes</taxon>
        <taxon>Mycobacteriales</taxon>
        <taxon>Corynebacteriaceae</taxon>
        <taxon>Corynebacterium</taxon>
    </lineage>
</organism>
<name>A0ABC8CKH3_CORST</name>
<protein>
    <submittedName>
        <fullName evidence="2">Uncharacterized protein</fullName>
    </submittedName>
</protein>
<dbReference type="EMBL" id="CP024932">
    <property type="protein sequence ID" value="ATZ08324.1"/>
    <property type="molecule type" value="Genomic_DNA"/>
</dbReference>
<dbReference type="RefSeq" id="WP_049152429.1">
    <property type="nucleotide sequence ID" value="NZ_CP024932.1"/>
</dbReference>
<dbReference type="AlphaFoldDB" id="A0ABC8CKH3"/>
<proteinExistence type="predicted"/>
<evidence type="ECO:0000256" key="1">
    <source>
        <dbReference type="SAM" id="MobiDB-lite"/>
    </source>
</evidence>
<evidence type="ECO:0000313" key="3">
    <source>
        <dbReference type="Proteomes" id="UP000231994"/>
    </source>
</evidence>
<sequence>MAGSLTLDGLADATRRARDAGIPESAIAAGTREFNRRPEPKGPGLLRTLINDAAKAEHSTQADEKKQRRAAIDACNLCDDNGIRYANGQAHRCTHKPEPPF</sequence>
<evidence type="ECO:0000313" key="2">
    <source>
        <dbReference type="EMBL" id="ATZ08324.1"/>
    </source>
</evidence>
<accession>A0ABC8CKH3</accession>